<protein>
    <submittedName>
        <fullName evidence="2">(pine wood nematode) hypothetical protein</fullName>
    </submittedName>
</protein>
<organism evidence="4 6">
    <name type="scientific">Bursaphelenchus xylophilus</name>
    <name type="common">Pinewood nematode worm</name>
    <name type="synonym">Aphelenchoides xylophilus</name>
    <dbReference type="NCBI Taxonomy" id="6326"/>
    <lineage>
        <taxon>Eukaryota</taxon>
        <taxon>Metazoa</taxon>
        <taxon>Ecdysozoa</taxon>
        <taxon>Nematoda</taxon>
        <taxon>Chromadorea</taxon>
        <taxon>Rhabditida</taxon>
        <taxon>Tylenchina</taxon>
        <taxon>Tylenchomorpha</taxon>
        <taxon>Aphelenchoidea</taxon>
        <taxon>Aphelenchoididae</taxon>
        <taxon>Bursaphelenchus</taxon>
    </lineage>
</organism>
<dbReference type="Proteomes" id="UP000659654">
    <property type="component" value="Unassembled WGS sequence"/>
</dbReference>
<evidence type="ECO:0000313" key="4">
    <source>
        <dbReference type="Proteomes" id="UP000095284"/>
    </source>
</evidence>
<dbReference type="EMBL" id="CAJFDI010000001">
    <property type="protein sequence ID" value="CAD5211501.1"/>
    <property type="molecule type" value="Genomic_DNA"/>
</dbReference>
<dbReference type="Proteomes" id="UP000095284">
    <property type="component" value="Unplaced"/>
</dbReference>
<accession>A0A1I7S0U1</accession>
<reference evidence="6" key="1">
    <citation type="submission" date="2016-11" db="UniProtKB">
        <authorList>
            <consortium name="WormBaseParasite"/>
        </authorList>
    </citation>
    <scope>IDENTIFICATION</scope>
</reference>
<evidence type="ECO:0000313" key="2">
    <source>
        <dbReference type="EMBL" id="CAD5211501.1"/>
    </source>
</evidence>
<dbReference type="Proteomes" id="UP000582659">
    <property type="component" value="Unassembled WGS sequence"/>
</dbReference>
<name>A0A1I7S0U1_BURXY</name>
<dbReference type="WBParaSite" id="BXY_0661500.1">
    <property type="protein sequence ID" value="BXY_0661500.1"/>
    <property type="gene ID" value="BXY_0661500"/>
</dbReference>
<evidence type="ECO:0000313" key="6">
    <source>
        <dbReference type="WBParaSite" id="BXY_0661500.1"/>
    </source>
</evidence>
<feature type="signal peptide" evidence="1">
    <location>
        <begin position="1"/>
        <end position="16"/>
    </location>
</feature>
<evidence type="ECO:0000256" key="1">
    <source>
        <dbReference type="SAM" id="SignalP"/>
    </source>
</evidence>
<sequence>MLFLVGVFGFILGVSAVTYKGVQIPDIGNGIVDRSYRFENFPALIKSEQNFNEFCQNLPKIFNQMSRADAQKYVIKFCALHGEADACNTYFADEAKKQKEVEATVEYYENFFNYTDDLRRNMEEIQRIRRDQCISIAEECYITQGLKYTLSSDERHKMHLTFENCKQRLPLKPNFAQKTCYDVPDNQVAKLPTFQQLTS</sequence>
<evidence type="ECO:0000313" key="3">
    <source>
        <dbReference type="EMBL" id="CAG9088443.1"/>
    </source>
</evidence>
<dbReference type="AlphaFoldDB" id="A0A1I7S0U1"/>
<dbReference type="EMBL" id="CAJFCV020000001">
    <property type="protein sequence ID" value="CAG9088443.1"/>
    <property type="molecule type" value="Genomic_DNA"/>
</dbReference>
<keyword evidence="1" id="KW-0732">Signal</keyword>
<gene>
    <name evidence="2" type="ORF">BXYJ_LOCUS2460</name>
</gene>
<evidence type="ECO:0000313" key="5">
    <source>
        <dbReference type="Proteomes" id="UP000659654"/>
    </source>
</evidence>
<feature type="chain" id="PRO_5035359663" evidence="1">
    <location>
        <begin position="17"/>
        <end position="199"/>
    </location>
</feature>
<proteinExistence type="predicted"/>
<keyword evidence="5" id="KW-1185">Reference proteome</keyword>
<reference evidence="3" key="2">
    <citation type="submission" date="2020-08" db="EMBL/GenBank/DDBJ databases">
        <authorList>
            <person name="Kikuchi T."/>
        </authorList>
    </citation>
    <scope>NUCLEOTIDE SEQUENCE</scope>
    <source>
        <strain evidence="2">Ka4C1</strain>
    </source>
</reference>